<dbReference type="SUPFAM" id="SSF47095">
    <property type="entry name" value="HMG-box"/>
    <property type="match status" value="1"/>
</dbReference>
<protein>
    <recommendedName>
        <fullName evidence="6">HMG box domain-containing protein</fullName>
    </recommendedName>
</protein>
<organism evidence="7 8">
    <name type="scientific">Torulaspora globosa</name>
    <dbReference type="NCBI Taxonomy" id="48254"/>
    <lineage>
        <taxon>Eukaryota</taxon>
        <taxon>Fungi</taxon>
        <taxon>Dikarya</taxon>
        <taxon>Ascomycota</taxon>
        <taxon>Saccharomycotina</taxon>
        <taxon>Saccharomycetes</taxon>
        <taxon>Saccharomycetales</taxon>
        <taxon>Saccharomycetaceae</taxon>
        <taxon>Torulaspora</taxon>
    </lineage>
</organism>
<evidence type="ECO:0000313" key="7">
    <source>
        <dbReference type="EMBL" id="QLQ78876.1"/>
    </source>
</evidence>
<dbReference type="GO" id="GO:0030154">
    <property type="term" value="P:cell differentiation"/>
    <property type="evidence" value="ECO:0007669"/>
    <property type="project" value="TreeGrafter"/>
</dbReference>
<dbReference type="GO" id="GO:0001228">
    <property type="term" value="F:DNA-binding transcription activator activity, RNA polymerase II-specific"/>
    <property type="evidence" value="ECO:0007669"/>
    <property type="project" value="TreeGrafter"/>
</dbReference>
<keyword evidence="2 4" id="KW-0238">DNA-binding</keyword>
<feature type="compositionally biased region" description="Polar residues" evidence="5">
    <location>
        <begin position="238"/>
        <end position="249"/>
    </location>
</feature>
<dbReference type="InterPro" id="IPR036910">
    <property type="entry name" value="HMG_box_dom_sf"/>
</dbReference>
<evidence type="ECO:0000256" key="1">
    <source>
        <dbReference type="ARBA" id="ARBA00023015"/>
    </source>
</evidence>
<feature type="compositionally biased region" description="Low complexity" evidence="5">
    <location>
        <begin position="263"/>
        <end position="280"/>
    </location>
</feature>
<feature type="region of interest" description="Disordered" evidence="5">
    <location>
        <begin position="229"/>
        <end position="255"/>
    </location>
</feature>
<keyword evidence="3" id="KW-0804">Transcription</keyword>
<feature type="region of interest" description="Disordered" evidence="5">
    <location>
        <begin position="261"/>
        <end position="280"/>
    </location>
</feature>
<dbReference type="InterPro" id="IPR009071">
    <property type="entry name" value="HMG_box_dom"/>
</dbReference>
<dbReference type="GO" id="GO:0005634">
    <property type="term" value="C:nucleus"/>
    <property type="evidence" value="ECO:0007669"/>
    <property type="project" value="UniProtKB-UniRule"/>
</dbReference>
<evidence type="ECO:0000259" key="6">
    <source>
        <dbReference type="PROSITE" id="PS50118"/>
    </source>
</evidence>
<dbReference type="PANTHER" id="PTHR10270">
    <property type="entry name" value="SOX TRANSCRIPTION FACTOR"/>
    <property type="match status" value="1"/>
</dbReference>
<evidence type="ECO:0000256" key="4">
    <source>
        <dbReference type="PROSITE-ProRule" id="PRU00267"/>
    </source>
</evidence>
<dbReference type="PROSITE" id="PS50118">
    <property type="entry name" value="HMG_BOX_2"/>
    <property type="match status" value="1"/>
</dbReference>
<reference evidence="7 8" key="1">
    <citation type="submission" date="2020-06" db="EMBL/GenBank/DDBJ databases">
        <title>The yeast mating-type switching endonuclease HO is a domesticated member of an unorthodox homing genetic element family.</title>
        <authorList>
            <person name="Coughlan A.Y."/>
            <person name="Lombardi L."/>
            <person name="Braun-Galleani S."/>
            <person name="Martos A.R."/>
            <person name="Galeote V."/>
            <person name="Bigey F."/>
            <person name="Dequin S."/>
            <person name="Byrne K.P."/>
            <person name="Wolfe K.H."/>
        </authorList>
    </citation>
    <scope>NUCLEOTIDE SEQUENCE [LARGE SCALE GENOMIC DNA]</scope>
    <source>
        <strain evidence="7 8">CBS2947</strain>
    </source>
</reference>
<dbReference type="AlphaFoldDB" id="A0A7H9HNQ8"/>
<dbReference type="Proteomes" id="UP000510647">
    <property type="component" value="Chromosome 2"/>
</dbReference>
<name>A0A7H9HNQ8_9SACH</name>
<feature type="domain" description="HMG box" evidence="6">
    <location>
        <begin position="17"/>
        <end position="90"/>
    </location>
</feature>
<evidence type="ECO:0000256" key="2">
    <source>
        <dbReference type="ARBA" id="ARBA00023125"/>
    </source>
</evidence>
<evidence type="ECO:0000313" key="8">
    <source>
        <dbReference type="Proteomes" id="UP000510647"/>
    </source>
</evidence>
<dbReference type="EMBL" id="CP059268">
    <property type="protein sequence ID" value="QLQ78876.1"/>
    <property type="molecule type" value="Genomic_DNA"/>
</dbReference>
<keyword evidence="4" id="KW-0539">Nucleus</keyword>
<dbReference type="GO" id="GO:0000122">
    <property type="term" value="P:negative regulation of transcription by RNA polymerase II"/>
    <property type="evidence" value="ECO:0007669"/>
    <property type="project" value="TreeGrafter"/>
</dbReference>
<dbReference type="GO" id="GO:0000978">
    <property type="term" value="F:RNA polymerase II cis-regulatory region sequence-specific DNA binding"/>
    <property type="evidence" value="ECO:0007669"/>
    <property type="project" value="TreeGrafter"/>
</dbReference>
<keyword evidence="8" id="KW-1185">Reference proteome</keyword>
<dbReference type="Pfam" id="PF00505">
    <property type="entry name" value="HMG_box"/>
    <property type="match status" value="1"/>
</dbReference>
<evidence type="ECO:0000256" key="3">
    <source>
        <dbReference type="ARBA" id="ARBA00023163"/>
    </source>
</evidence>
<dbReference type="CDD" id="cd01389">
    <property type="entry name" value="HMG-box_ROX1-like"/>
    <property type="match status" value="1"/>
</dbReference>
<proteinExistence type="predicted"/>
<keyword evidence="1" id="KW-0805">Transcription regulation</keyword>
<dbReference type="InterPro" id="IPR050140">
    <property type="entry name" value="SRY-related_HMG-box_TF-like"/>
</dbReference>
<feature type="DNA-binding region" description="HMG box" evidence="4">
    <location>
        <begin position="17"/>
        <end position="90"/>
    </location>
</feature>
<accession>A0A7H9HNQ8</accession>
<dbReference type="PANTHER" id="PTHR10270:SF161">
    <property type="entry name" value="SEX-DETERMINING REGION Y PROTEIN"/>
    <property type="match status" value="1"/>
</dbReference>
<dbReference type="Gene3D" id="1.10.30.10">
    <property type="entry name" value="High mobility group box domain"/>
    <property type="match status" value="1"/>
</dbReference>
<evidence type="ECO:0000256" key="5">
    <source>
        <dbReference type="SAM" id="MobiDB-lite"/>
    </source>
</evidence>
<dbReference type="SMART" id="SM00398">
    <property type="entry name" value="HMG"/>
    <property type="match status" value="1"/>
</dbReference>
<dbReference type="FunFam" id="1.10.30.10:FF:000041">
    <property type="entry name" value="HMG box family protein"/>
    <property type="match status" value="1"/>
</dbReference>
<sequence length="280" mass="33065">MDDSPRETGRYGEKEKIPRPRNAFILFRQHNHKLLIDEWTAKGVEIPHNSKISKLLGVKWKELSNEEKVHWKQLAEKEKNDHEKKYPDYRYKPVRKQRKKKEVVAAVTPPQQPLQLQPQYQHHPPITHRPTPGLLPFNNYTRPQLNEQHHVDAAYRGVYHAPYYWPPYYMQQPYPYNYYTKTPNTPATPQVYPAGIPFQTPVQMPIQHTKSSQEIPLNRDQHSDFSYHAAYQQQQQHRPWNTPQTTNTKPHPVVTTPVIHDYQNSINNPSPSQNQDSNSH</sequence>
<dbReference type="OrthoDB" id="6247875at2759"/>
<gene>
    <name evidence="7" type="ORF">HG537_0B02240</name>
</gene>